<protein>
    <recommendedName>
        <fullName evidence="3">BMC circularly permuted domain-containing protein</fullName>
    </recommendedName>
</protein>
<accession>A0A7C9VR37</accession>
<evidence type="ECO:0000256" key="2">
    <source>
        <dbReference type="ARBA" id="ARBA00024446"/>
    </source>
</evidence>
<dbReference type="InterPro" id="IPR037233">
    <property type="entry name" value="CcmK-like_sf"/>
</dbReference>
<dbReference type="InterPro" id="IPR044870">
    <property type="entry name" value="BMC_CP"/>
</dbReference>
<evidence type="ECO:0000313" key="5">
    <source>
        <dbReference type="Proteomes" id="UP000480266"/>
    </source>
</evidence>
<dbReference type="SUPFAM" id="SSF143414">
    <property type="entry name" value="CcmK-like"/>
    <property type="match status" value="1"/>
</dbReference>
<dbReference type="CDD" id="cd07052">
    <property type="entry name" value="BMC_like_1_repeat2"/>
    <property type="match status" value="1"/>
</dbReference>
<dbReference type="InterPro" id="IPR000249">
    <property type="entry name" value="BMC_dom"/>
</dbReference>
<evidence type="ECO:0000313" key="4">
    <source>
        <dbReference type="EMBL" id="NGX99635.1"/>
    </source>
</evidence>
<evidence type="ECO:0000259" key="3">
    <source>
        <dbReference type="PROSITE" id="PS51931"/>
    </source>
</evidence>
<sequence length="210" mass="23067">MSKDNNVQLRAYFFIDRMQPQYAAYFGTVTAGDIPVAGMAQLYVEVAPGNEVFRVVDMAVKATEVKPGVQIVEREFGMLEVHSESQEAVREAGRTLLERLGMREEDRIRPKVASVQVITNVSPYQAQLINRSRRGSMLVPGEALFVMEVTPAAYIDIAANEAEKSANVRLIDLRDVGRFGRLFMAGTEAEARTAQLAATAAIEAISGVDK</sequence>
<name>A0A7C9VR37_9BRAD</name>
<dbReference type="EMBL" id="JAAMRR010001637">
    <property type="protein sequence ID" value="NGX99635.1"/>
    <property type="molecule type" value="Genomic_DNA"/>
</dbReference>
<dbReference type="Gene3D" id="3.30.70.1710">
    <property type="match status" value="2"/>
</dbReference>
<dbReference type="CDD" id="cd07051">
    <property type="entry name" value="BMC_like_1_repeat1"/>
    <property type="match status" value="1"/>
</dbReference>
<dbReference type="Proteomes" id="UP000480266">
    <property type="component" value="Unassembled WGS sequence"/>
</dbReference>
<keyword evidence="5" id="KW-1185">Reference proteome</keyword>
<reference evidence="4" key="1">
    <citation type="submission" date="2020-02" db="EMBL/GenBank/DDBJ databases">
        <title>Draft genome sequence of Candidatus Afipia apatlaquensis IBT-C3, a potential strain for decolorization of textile dyes.</title>
        <authorList>
            <person name="Sanchez-Reyes A."/>
            <person name="Breton-Deval L."/>
            <person name="Mangelson H."/>
            <person name="Sanchez-Flores A."/>
        </authorList>
    </citation>
    <scope>NUCLEOTIDE SEQUENCE [LARGE SCALE GENOMIC DNA]</scope>
    <source>
        <strain evidence="4">IBT-C3</strain>
    </source>
</reference>
<evidence type="ECO:0000256" key="1">
    <source>
        <dbReference type="ARBA" id="ARBA00024322"/>
    </source>
</evidence>
<comment type="subcellular location">
    <subcellularLocation>
        <location evidence="1">Bacterial microcompartment</location>
    </subcellularLocation>
</comment>
<dbReference type="AlphaFoldDB" id="A0A7C9VR37"/>
<dbReference type="SMART" id="SM00877">
    <property type="entry name" value="BMC"/>
    <property type="match status" value="1"/>
</dbReference>
<keyword evidence="2" id="KW-1283">Bacterial microcompartment</keyword>
<dbReference type="PROSITE" id="PS51931">
    <property type="entry name" value="BMC_CP"/>
    <property type="match status" value="2"/>
</dbReference>
<gene>
    <name evidence="4" type="ORF">G4V63_31945</name>
</gene>
<feature type="domain" description="BMC circularly permuted" evidence="3">
    <location>
        <begin position="8"/>
        <end position="110"/>
    </location>
</feature>
<comment type="caution">
    <text evidence="4">The sequence shown here is derived from an EMBL/GenBank/DDBJ whole genome shotgun (WGS) entry which is preliminary data.</text>
</comment>
<dbReference type="GO" id="GO:0031469">
    <property type="term" value="C:bacterial microcompartment"/>
    <property type="evidence" value="ECO:0007669"/>
    <property type="project" value="UniProtKB-SubCell"/>
</dbReference>
<proteinExistence type="predicted"/>
<organism evidence="4 5">
    <name type="scientific">Candidatus Afipia apatlaquensis</name>
    <dbReference type="NCBI Taxonomy" id="2712852"/>
    <lineage>
        <taxon>Bacteria</taxon>
        <taxon>Pseudomonadati</taxon>
        <taxon>Pseudomonadota</taxon>
        <taxon>Alphaproteobacteria</taxon>
        <taxon>Hyphomicrobiales</taxon>
        <taxon>Nitrobacteraceae</taxon>
        <taxon>Afipia</taxon>
    </lineage>
</organism>
<feature type="domain" description="BMC circularly permuted" evidence="3">
    <location>
        <begin position="111"/>
        <end position="210"/>
    </location>
</feature>